<evidence type="ECO:0008006" key="3">
    <source>
        <dbReference type="Google" id="ProtNLM"/>
    </source>
</evidence>
<comment type="caution">
    <text evidence="1">The sequence shown here is derived from an EMBL/GenBank/DDBJ whole genome shotgun (WGS) entry which is preliminary data.</text>
</comment>
<dbReference type="EMBL" id="JAAAJB010001291">
    <property type="protein sequence ID" value="KAG0248336.1"/>
    <property type="molecule type" value="Genomic_DNA"/>
</dbReference>
<protein>
    <recommendedName>
        <fullName evidence="3">Spore coat protein CotH</fullName>
    </recommendedName>
</protein>
<dbReference type="InterPro" id="IPR014867">
    <property type="entry name" value="Spore_coat_CotH_CotH2/3/7"/>
</dbReference>
<dbReference type="Pfam" id="PF08757">
    <property type="entry name" value="CotH"/>
    <property type="match status" value="1"/>
</dbReference>
<feature type="non-terminal residue" evidence="1">
    <location>
        <position position="1"/>
    </location>
</feature>
<dbReference type="AlphaFoldDB" id="A0A9P6TVZ6"/>
<organism evidence="1 2">
    <name type="scientific">Actinomortierella ambigua</name>
    <dbReference type="NCBI Taxonomy" id="1343610"/>
    <lineage>
        <taxon>Eukaryota</taxon>
        <taxon>Fungi</taxon>
        <taxon>Fungi incertae sedis</taxon>
        <taxon>Mucoromycota</taxon>
        <taxon>Mortierellomycotina</taxon>
        <taxon>Mortierellomycetes</taxon>
        <taxon>Mortierellales</taxon>
        <taxon>Mortierellaceae</taxon>
        <taxon>Actinomortierella</taxon>
    </lineage>
</organism>
<name>A0A9P6TVZ6_9FUNG</name>
<proteinExistence type="predicted"/>
<evidence type="ECO:0000313" key="2">
    <source>
        <dbReference type="Proteomes" id="UP000807716"/>
    </source>
</evidence>
<sequence length="456" mass="52525">KGAHATPNEFFERQNTFTELPALKQVYENVQPEPSDAFDLRQVATIHLTVDPDQFSDMMQHPRSTKRGPIVANFKFINANTVYNAEEVKLRVCGNGGRKYSKVALGIKFNREKGDTFFDHPNLKLRSEYTDPTMIREKLYMDVLNSIGVPTYEGFYTRVYVNGESQGFYLAVEDIEEPFIMRTIHHGNIQDKSSLGSLFQMGVAGGAPLLYQGSKSSDYSPVTYNNKVLGANPEDDPMQQLIAFMKELHDWNPAEANAMDYWTKRFDVHSYLRAAAVEYLAGAWDSSWWRGNNYFMYYNPEQLRWQLIPTDFDHSFSTYNYIDVDTTYKKFGQTHIKQTDHPLVTKLILKNKEINKEFEKTLYTIAKDVFNNKALDGRIDAYHHQIENDVAWDLAIDRSKLPGKVFDWTIKKFNTAFTEKVRHSPEGIKPWISGRVKTVPEQLGRKAIDNGDNGKE</sequence>
<gene>
    <name evidence="1" type="ORF">DFQ27_000966</name>
</gene>
<dbReference type="PANTHER" id="PTHR40050">
    <property type="entry name" value="INNER SPORE COAT PROTEIN H"/>
    <property type="match status" value="1"/>
</dbReference>
<keyword evidence="2" id="KW-1185">Reference proteome</keyword>
<accession>A0A9P6TVZ6</accession>
<evidence type="ECO:0000313" key="1">
    <source>
        <dbReference type="EMBL" id="KAG0248336.1"/>
    </source>
</evidence>
<dbReference type="OrthoDB" id="10267127at2759"/>
<dbReference type="Proteomes" id="UP000807716">
    <property type="component" value="Unassembled WGS sequence"/>
</dbReference>
<reference evidence="1" key="1">
    <citation type="journal article" date="2020" name="Fungal Divers.">
        <title>Resolving the Mortierellaceae phylogeny through synthesis of multi-gene phylogenetics and phylogenomics.</title>
        <authorList>
            <person name="Vandepol N."/>
            <person name="Liber J."/>
            <person name="Desiro A."/>
            <person name="Na H."/>
            <person name="Kennedy M."/>
            <person name="Barry K."/>
            <person name="Grigoriev I.V."/>
            <person name="Miller A.N."/>
            <person name="O'Donnell K."/>
            <person name="Stajich J.E."/>
            <person name="Bonito G."/>
        </authorList>
    </citation>
    <scope>NUCLEOTIDE SEQUENCE</scope>
    <source>
        <strain evidence="1">BC1065</strain>
    </source>
</reference>
<dbReference type="PANTHER" id="PTHR40050:SF1">
    <property type="entry name" value="INNER SPORE COAT PROTEIN H"/>
    <property type="match status" value="1"/>
</dbReference>